<comment type="caution">
    <text evidence="1">The sequence shown here is derived from an EMBL/GenBank/DDBJ whole genome shotgun (WGS) entry which is preliminary data.</text>
</comment>
<evidence type="ECO:0000313" key="1">
    <source>
        <dbReference type="EMBL" id="MDH1179668.1"/>
    </source>
</evidence>
<dbReference type="Proteomes" id="UP001158644">
    <property type="component" value="Unassembled WGS sequence"/>
</dbReference>
<accession>A0ABD4YW16</accession>
<reference evidence="1 2" key="1">
    <citation type="submission" date="2022-09" db="EMBL/GenBank/DDBJ databases">
        <title>Intensive care unit water sources are persistently colonized with multi-drug resistant bacteria and are the site of extensive horizontal gene transfer of antibiotic resistance genes.</title>
        <authorList>
            <person name="Diorio-Toth L."/>
        </authorList>
    </citation>
    <scope>NUCLEOTIDE SEQUENCE [LARGE SCALE GENOMIC DNA]</scope>
    <source>
        <strain evidence="1 2">GD03967</strain>
    </source>
</reference>
<sequence>MGSQQHTDCYDAKQSKVNAGGSFGFGSMTGSAYLGASIGKTRSNCECVIKQSGLYSGSGGFDISVGKHTQLLGAVIASNADAAKNKLSIETSGVTSGENKATYKSMRAGVNLGMSGAFDIASKGCAHGIGLWALNFGQTSGSDSGTTDAAVAPSTIYVRSDEQLARSNPPKSANAAMVDFTSAIAANRYAYLAPVFTEIGELVKGMNLGVPFK</sequence>
<dbReference type="AlphaFoldDB" id="A0ABD4YW16"/>
<evidence type="ECO:0000313" key="2">
    <source>
        <dbReference type="Proteomes" id="UP001158644"/>
    </source>
</evidence>
<gene>
    <name evidence="1" type="ORF">N5C72_16430</name>
</gene>
<proteinExistence type="predicted"/>
<name>A0ABD4YW16_9BURK</name>
<dbReference type="EMBL" id="JAOBZK010000022">
    <property type="protein sequence ID" value="MDH1179668.1"/>
    <property type="molecule type" value="Genomic_DNA"/>
</dbReference>
<organism evidence="1 2">
    <name type="scientific">Achromobacter mucicolens</name>
    <dbReference type="NCBI Taxonomy" id="1389922"/>
    <lineage>
        <taxon>Bacteria</taxon>
        <taxon>Pseudomonadati</taxon>
        <taxon>Pseudomonadota</taxon>
        <taxon>Betaproteobacteria</taxon>
        <taxon>Burkholderiales</taxon>
        <taxon>Alcaligenaceae</taxon>
        <taxon>Achromobacter</taxon>
    </lineage>
</organism>
<protein>
    <submittedName>
        <fullName evidence="1">Uncharacterized protein</fullName>
    </submittedName>
</protein>
<dbReference type="RefSeq" id="WP_279991376.1">
    <property type="nucleotide sequence ID" value="NZ_JAOBZK010000022.1"/>
</dbReference>